<proteinExistence type="predicted"/>
<dbReference type="Gene3D" id="1.20.1290.10">
    <property type="entry name" value="AhpD-like"/>
    <property type="match status" value="1"/>
</dbReference>
<sequence>MGRFALAADHHRYVRCIPFTLCDNCGYQTKVFDSGGFMARIDGVDPAHAPQMIKSLFENQQEQFGDILNSTRVIGLRPTIVDGSNALAAGIEASGLIEPSLRFLVCTKTASINGCPF</sequence>
<protein>
    <submittedName>
        <fullName evidence="1">Uncharacterized protein</fullName>
    </submittedName>
</protein>
<organism evidence="1">
    <name type="scientific">marine metagenome</name>
    <dbReference type="NCBI Taxonomy" id="408172"/>
    <lineage>
        <taxon>unclassified sequences</taxon>
        <taxon>metagenomes</taxon>
        <taxon>ecological metagenomes</taxon>
    </lineage>
</organism>
<dbReference type="EMBL" id="UINC01006510">
    <property type="protein sequence ID" value="SVA27952.1"/>
    <property type="molecule type" value="Genomic_DNA"/>
</dbReference>
<reference evidence="1" key="1">
    <citation type="submission" date="2018-05" db="EMBL/GenBank/DDBJ databases">
        <authorList>
            <person name="Lanie J.A."/>
            <person name="Ng W.-L."/>
            <person name="Kazmierczak K.M."/>
            <person name="Andrzejewski T.M."/>
            <person name="Davidsen T.M."/>
            <person name="Wayne K.J."/>
            <person name="Tettelin H."/>
            <person name="Glass J.I."/>
            <person name="Rusch D."/>
            <person name="Podicherti R."/>
            <person name="Tsui H.-C.T."/>
            <person name="Winkler M.E."/>
        </authorList>
    </citation>
    <scope>NUCLEOTIDE SEQUENCE</scope>
</reference>
<dbReference type="InterPro" id="IPR029032">
    <property type="entry name" value="AhpD-like"/>
</dbReference>
<accession>A0A381UID9</accession>
<gene>
    <name evidence="1" type="ORF">METZ01_LOCUS80806</name>
</gene>
<name>A0A381UID9_9ZZZZ</name>
<dbReference type="AlphaFoldDB" id="A0A381UID9"/>
<evidence type="ECO:0000313" key="1">
    <source>
        <dbReference type="EMBL" id="SVA27952.1"/>
    </source>
</evidence>
<dbReference type="SUPFAM" id="SSF69118">
    <property type="entry name" value="AhpD-like"/>
    <property type="match status" value="1"/>
</dbReference>